<gene>
    <name evidence="1" type="ORF">CR513_20458</name>
</gene>
<evidence type="ECO:0000313" key="1">
    <source>
        <dbReference type="EMBL" id="RDX96845.1"/>
    </source>
</evidence>
<dbReference type="Proteomes" id="UP000257109">
    <property type="component" value="Unassembled WGS sequence"/>
</dbReference>
<feature type="non-terminal residue" evidence="1">
    <location>
        <position position="1"/>
    </location>
</feature>
<protein>
    <submittedName>
        <fullName evidence="1">Uncharacterized protein</fullName>
    </submittedName>
</protein>
<proteinExistence type="predicted"/>
<dbReference type="AlphaFoldDB" id="A0A371H231"/>
<evidence type="ECO:0000313" key="2">
    <source>
        <dbReference type="Proteomes" id="UP000257109"/>
    </source>
</evidence>
<keyword evidence="2" id="KW-1185">Reference proteome</keyword>
<reference evidence="1" key="1">
    <citation type="submission" date="2018-05" db="EMBL/GenBank/DDBJ databases">
        <title>Draft genome of Mucuna pruriens seed.</title>
        <authorList>
            <person name="Nnadi N.E."/>
            <person name="Vos R."/>
            <person name="Hasami M.H."/>
            <person name="Devisetty U.K."/>
            <person name="Aguiy J.C."/>
        </authorList>
    </citation>
    <scope>NUCLEOTIDE SEQUENCE [LARGE SCALE GENOMIC DNA]</scope>
    <source>
        <strain evidence="1">JCA_2017</strain>
    </source>
</reference>
<organism evidence="1 2">
    <name type="scientific">Mucuna pruriens</name>
    <name type="common">Velvet bean</name>
    <name type="synonym">Dolichos pruriens</name>
    <dbReference type="NCBI Taxonomy" id="157652"/>
    <lineage>
        <taxon>Eukaryota</taxon>
        <taxon>Viridiplantae</taxon>
        <taxon>Streptophyta</taxon>
        <taxon>Embryophyta</taxon>
        <taxon>Tracheophyta</taxon>
        <taxon>Spermatophyta</taxon>
        <taxon>Magnoliopsida</taxon>
        <taxon>eudicotyledons</taxon>
        <taxon>Gunneridae</taxon>
        <taxon>Pentapetalae</taxon>
        <taxon>rosids</taxon>
        <taxon>fabids</taxon>
        <taxon>Fabales</taxon>
        <taxon>Fabaceae</taxon>
        <taxon>Papilionoideae</taxon>
        <taxon>50 kb inversion clade</taxon>
        <taxon>NPAAA clade</taxon>
        <taxon>indigoferoid/millettioid clade</taxon>
        <taxon>Phaseoleae</taxon>
        <taxon>Mucuna</taxon>
    </lineage>
</organism>
<accession>A0A371H231</accession>
<sequence>MNKINNIDYDKLDKEEMLSNGMEVDRQITSHVHQQLQPRLQVGTIILLCCVGDALHLLDLLIKKIHKMRWELMTYLVHTKIRMGLESFILLYQKLRNISMVKDNIGSTMEEQVEFFLHTIGHNIKN</sequence>
<comment type="caution">
    <text evidence="1">The sequence shown here is derived from an EMBL/GenBank/DDBJ whole genome shotgun (WGS) entry which is preliminary data.</text>
</comment>
<name>A0A371H231_MUCPR</name>
<dbReference type="EMBL" id="QJKJ01003802">
    <property type="protein sequence ID" value="RDX96845.1"/>
    <property type="molecule type" value="Genomic_DNA"/>
</dbReference>